<protein>
    <submittedName>
        <fullName evidence="2">Uncharacterized protein</fullName>
    </submittedName>
</protein>
<gene>
    <name evidence="2" type="ORF">TKK_009366</name>
</gene>
<comment type="caution">
    <text evidence="2">The sequence shown here is derived from an EMBL/GenBank/DDBJ whole genome shotgun (WGS) entry which is preliminary data.</text>
</comment>
<sequence length="417" mass="47206">MAPKMYILVETDESQADSLSRAMSQFVNDLESKKSAPKNHANDDLGFQPGVSSVFHHADPPPPGMKNPDDLRIECPGEKTPPARTHNRVRSSPVEKPLYFDLGSLKPRQYHSASLTNNPPTTKSTITAETIIDAKGCAATKVSVSTDQCRKEYPGQQSNQCYNDSLPNNNIILSCGRRNGLDPTFRECRGMKKFQYLPLKPTIGPALSNSSNCANKMFALSDSSSTLASKPACFRSRQDSPVISGLRENCLKNIPRQRLIKYNSCINRNNGLQDRCDPVTKHAISKWCDRKKKTEKPVRAHPKRMCVRKSQAEIEAEALKRVNSRELRGGQLLADCDCYHRNGLQHDCPRERCASSASRDKCLTVPWPECDMGRYYLDKWARYDKRRMRKPEPPYCVPFEMDLTRRYLEDENCEGKN</sequence>
<evidence type="ECO:0000313" key="2">
    <source>
        <dbReference type="EMBL" id="KAL3396781.1"/>
    </source>
</evidence>
<dbReference type="EMBL" id="JBJJXI010000069">
    <property type="protein sequence ID" value="KAL3396781.1"/>
    <property type="molecule type" value="Genomic_DNA"/>
</dbReference>
<accession>A0ABD2WUS6</accession>
<proteinExistence type="predicted"/>
<name>A0ABD2WUS6_9HYME</name>
<feature type="region of interest" description="Disordered" evidence="1">
    <location>
        <begin position="28"/>
        <end position="70"/>
    </location>
</feature>
<reference evidence="2 3" key="1">
    <citation type="journal article" date="2024" name="bioRxiv">
        <title>A reference genome for Trichogramma kaykai: A tiny desert-dwelling parasitoid wasp with competing sex-ratio distorters.</title>
        <authorList>
            <person name="Culotta J."/>
            <person name="Lindsey A.R."/>
        </authorList>
    </citation>
    <scope>NUCLEOTIDE SEQUENCE [LARGE SCALE GENOMIC DNA]</scope>
    <source>
        <strain evidence="2 3">KSX58</strain>
    </source>
</reference>
<dbReference type="Proteomes" id="UP001627154">
    <property type="component" value="Unassembled WGS sequence"/>
</dbReference>
<keyword evidence="3" id="KW-1185">Reference proteome</keyword>
<organism evidence="2 3">
    <name type="scientific">Trichogramma kaykai</name>
    <dbReference type="NCBI Taxonomy" id="54128"/>
    <lineage>
        <taxon>Eukaryota</taxon>
        <taxon>Metazoa</taxon>
        <taxon>Ecdysozoa</taxon>
        <taxon>Arthropoda</taxon>
        <taxon>Hexapoda</taxon>
        <taxon>Insecta</taxon>
        <taxon>Pterygota</taxon>
        <taxon>Neoptera</taxon>
        <taxon>Endopterygota</taxon>
        <taxon>Hymenoptera</taxon>
        <taxon>Apocrita</taxon>
        <taxon>Proctotrupomorpha</taxon>
        <taxon>Chalcidoidea</taxon>
        <taxon>Trichogrammatidae</taxon>
        <taxon>Trichogramma</taxon>
    </lineage>
</organism>
<dbReference type="AlphaFoldDB" id="A0ABD2WUS6"/>
<evidence type="ECO:0000313" key="3">
    <source>
        <dbReference type="Proteomes" id="UP001627154"/>
    </source>
</evidence>
<evidence type="ECO:0000256" key="1">
    <source>
        <dbReference type="SAM" id="MobiDB-lite"/>
    </source>
</evidence>